<reference evidence="2 3" key="1">
    <citation type="submission" date="2018-01" db="EMBL/GenBank/DDBJ databases">
        <title>Arthrobacter sp. nov., from glaciers in China.</title>
        <authorList>
            <person name="Liu Q."/>
            <person name="Xin Y.-H."/>
        </authorList>
    </citation>
    <scope>NUCLEOTIDE SEQUENCE [LARGE SCALE GENOMIC DNA]</scope>
    <source>
        <strain evidence="2 3">HLT2-12-2</strain>
    </source>
</reference>
<keyword evidence="3" id="KW-1185">Reference proteome</keyword>
<sequence>MDVDHNADQPLAQADVWDPPDTSSAVLILPLNHSLTYHASTIQWQPGVLRIVLPMHTERLEPWAESVTNEKDRLALVSPGPGSVLYQSAAETHDSPAAATGRLHHLLPTALDLSGMVLVALEFLALPRSSAQQESGPGCAVLALHLTFPACDDESSSSLATSLERLRQLSYWNTETMSERGTEDSRMGGLCDFLATALPPGWEPPNRGTRLGVCTLLMQRDAAKDGRFQEEDWMYLAISSRVVSPASISLHRRRSLPVLRISKSWRLLVLRDGVSVMATSDEFTRSLQAYFHSVYLDAVLLARLQALRATELAALVPSPELTDVFKLRELEGAVLDFRRRIWWSYLTGKRTSPGDTILNHCQAELRLAEQVDSLAANAADAARLSASLHHEALTKAQDLTRAAQEQTNVTIQILTVLLAPLALSYAAFTVAGSPSVTLFWMATATGFALTLVAALVLRTVRKRQHRDPQ</sequence>
<dbReference type="EMBL" id="PPXC01000006">
    <property type="protein sequence ID" value="POH73560.1"/>
    <property type="molecule type" value="Genomic_DNA"/>
</dbReference>
<protein>
    <recommendedName>
        <fullName evidence="4">CorA-like Mg2+ transporter protein</fullName>
    </recommendedName>
</protein>
<dbReference type="Proteomes" id="UP000237061">
    <property type="component" value="Unassembled WGS sequence"/>
</dbReference>
<proteinExistence type="predicted"/>
<evidence type="ECO:0000313" key="2">
    <source>
        <dbReference type="EMBL" id="POH73560.1"/>
    </source>
</evidence>
<evidence type="ECO:0000313" key="3">
    <source>
        <dbReference type="Proteomes" id="UP000237061"/>
    </source>
</evidence>
<evidence type="ECO:0000256" key="1">
    <source>
        <dbReference type="SAM" id="Phobius"/>
    </source>
</evidence>
<gene>
    <name evidence="2" type="ORF">CVS27_09270</name>
</gene>
<feature type="transmembrane region" description="Helical" evidence="1">
    <location>
        <begin position="409"/>
        <end position="431"/>
    </location>
</feature>
<accession>A0A2S3ZWI4</accession>
<name>A0A2S3ZWI4_ARTGL</name>
<comment type="caution">
    <text evidence="2">The sequence shown here is derived from an EMBL/GenBank/DDBJ whole genome shotgun (WGS) entry which is preliminary data.</text>
</comment>
<keyword evidence="1" id="KW-1133">Transmembrane helix</keyword>
<evidence type="ECO:0008006" key="4">
    <source>
        <dbReference type="Google" id="ProtNLM"/>
    </source>
</evidence>
<keyword evidence="1" id="KW-0812">Transmembrane</keyword>
<keyword evidence="1" id="KW-0472">Membrane</keyword>
<feature type="transmembrane region" description="Helical" evidence="1">
    <location>
        <begin position="437"/>
        <end position="457"/>
    </location>
</feature>
<organism evidence="2 3">
    <name type="scientific">Arthrobacter glacialis</name>
    <dbReference type="NCBI Taxonomy" id="1664"/>
    <lineage>
        <taxon>Bacteria</taxon>
        <taxon>Bacillati</taxon>
        <taxon>Actinomycetota</taxon>
        <taxon>Actinomycetes</taxon>
        <taxon>Micrococcales</taxon>
        <taxon>Micrococcaceae</taxon>
        <taxon>Arthrobacter</taxon>
    </lineage>
</organism>
<dbReference type="AlphaFoldDB" id="A0A2S3ZWI4"/>